<feature type="transmembrane region" description="Helical" evidence="7">
    <location>
        <begin position="75"/>
        <end position="94"/>
    </location>
</feature>
<dbReference type="RefSeq" id="WP_069457808.1">
    <property type="nucleotide sequence ID" value="NZ_LYBW01000051.1"/>
</dbReference>
<feature type="transmembrane region" description="Helical" evidence="7">
    <location>
        <begin position="126"/>
        <end position="145"/>
    </location>
</feature>
<name>A0A1E3VE30_9HYPH</name>
<feature type="transmembrane region" description="Helical" evidence="7">
    <location>
        <begin position="589"/>
        <end position="606"/>
    </location>
</feature>
<evidence type="ECO:0000256" key="2">
    <source>
        <dbReference type="ARBA" id="ARBA00022475"/>
    </source>
</evidence>
<keyword evidence="5 7" id="KW-0472">Membrane</keyword>
<feature type="transmembrane region" description="Helical" evidence="7">
    <location>
        <begin position="469"/>
        <end position="492"/>
    </location>
</feature>
<feature type="transmembrane region" description="Helical" evidence="7">
    <location>
        <begin position="100"/>
        <end position="119"/>
    </location>
</feature>
<dbReference type="AlphaFoldDB" id="A0A1E3VE30"/>
<dbReference type="InterPro" id="IPR025405">
    <property type="entry name" value="DUF4131"/>
</dbReference>
<evidence type="ECO:0000256" key="6">
    <source>
        <dbReference type="SAM" id="MobiDB-lite"/>
    </source>
</evidence>
<keyword evidence="2" id="KW-1003">Cell membrane</keyword>
<dbReference type="NCBIfam" id="TIGR00360">
    <property type="entry name" value="ComEC_N-term"/>
    <property type="match status" value="1"/>
</dbReference>
<evidence type="ECO:0000256" key="3">
    <source>
        <dbReference type="ARBA" id="ARBA00022692"/>
    </source>
</evidence>
<accession>A0A1E3VE30</accession>
<dbReference type="GO" id="GO:0005886">
    <property type="term" value="C:plasma membrane"/>
    <property type="evidence" value="ECO:0007669"/>
    <property type="project" value="UniProtKB-SubCell"/>
</dbReference>
<dbReference type="Pfam" id="PF13567">
    <property type="entry name" value="DUF4131"/>
    <property type="match status" value="1"/>
</dbReference>
<comment type="subcellular location">
    <subcellularLocation>
        <location evidence="1">Cell membrane</location>
        <topology evidence="1">Multi-pass membrane protein</topology>
    </subcellularLocation>
</comment>
<feature type="domain" description="ComEC/Rec2-related protein" evidence="8">
    <location>
        <begin position="303"/>
        <end position="587"/>
    </location>
</feature>
<dbReference type="STRING" id="1752398.A8M32_07600"/>
<dbReference type="EMBL" id="LYBW01000051">
    <property type="protein sequence ID" value="ODR91850.1"/>
    <property type="molecule type" value="Genomic_DNA"/>
</dbReference>
<evidence type="ECO:0000256" key="4">
    <source>
        <dbReference type="ARBA" id="ARBA00022989"/>
    </source>
</evidence>
<keyword evidence="4 7" id="KW-1133">Transmembrane helix</keyword>
<feature type="transmembrane region" description="Helical" evidence="7">
    <location>
        <begin position="536"/>
        <end position="556"/>
    </location>
</feature>
<dbReference type="PANTHER" id="PTHR30619">
    <property type="entry name" value="DNA INTERNALIZATION/COMPETENCE PROTEIN COMEC/REC2"/>
    <property type="match status" value="1"/>
</dbReference>
<evidence type="ECO:0000259" key="9">
    <source>
        <dbReference type="Pfam" id="PF13567"/>
    </source>
</evidence>
<keyword evidence="3 7" id="KW-0812">Transmembrane</keyword>
<protein>
    <submittedName>
        <fullName evidence="10">Transporter</fullName>
    </submittedName>
</protein>
<evidence type="ECO:0000313" key="10">
    <source>
        <dbReference type="EMBL" id="ODR91850.1"/>
    </source>
</evidence>
<feature type="transmembrane region" description="Helical" evidence="7">
    <location>
        <begin position="504"/>
        <end position="529"/>
    </location>
</feature>
<evidence type="ECO:0000256" key="5">
    <source>
        <dbReference type="ARBA" id="ARBA00023136"/>
    </source>
</evidence>
<reference evidence="11" key="1">
    <citation type="submission" date="2016-05" db="EMBL/GenBank/DDBJ databases">
        <authorList>
            <person name="Li Y."/>
        </authorList>
    </citation>
    <scope>NUCLEOTIDE SEQUENCE [LARGE SCALE GENOMIC DNA]</scope>
    <source>
        <strain evidence="11">YIC4027</strain>
    </source>
</reference>
<keyword evidence="11" id="KW-1185">Reference proteome</keyword>
<feature type="transmembrane region" description="Helical" evidence="7">
    <location>
        <begin position="431"/>
        <end position="448"/>
    </location>
</feature>
<dbReference type="InterPro" id="IPR004477">
    <property type="entry name" value="ComEC_N"/>
</dbReference>
<gene>
    <name evidence="10" type="ORF">A8M32_07600</name>
</gene>
<dbReference type="Proteomes" id="UP000094342">
    <property type="component" value="Unassembled WGS sequence"/>
</dbReference>
<evidence type="ECO:0000256" key="1">
    <source>
        <dbReference type="ARBA" id="ARBA00004651"/>
    </source>
</evidence>
<dbReference type="PANTHER" id="PTHR30619:SF1">
    <property type="entry name" value="RECOMBINATION PROTEIN 2"/>
    <property type="match status" value="1"/>
</dbReference>
<feature type="transmembrane region" description="Helical" evidence="7">
    <location>
        <begin position="362"/>
        <end position="380"/>
    </location>
</feature>
<feature type="transmembrane region" description="Helical" evidence="7">
    <location>
        <begin position="408"/>
        <end position="425"/>
    </location>
</feature>
<feature type="region of interest" description="Disordered" evidence="6">
    <location>
        <begin position="31"/>
        <end position="51"/>
    </location>
</feature>
<sequence>MGEGRARTVMRDAERLAWRLTDRLTFVRDAGLPGNRADPGPPSRRNHSFAADRGRSIAESTSRSLRAAIEREAEFGHGFALIPVLLALGCLAWFTSAESIGIAKLAVLLCVFGMSALLCRGRFRTLRPLALAPLLFLTGMLLAAMETARLDTVILDGPVTTNLRGTVLSREQDDKGRWRYLIEIGETSGPRLRRPPARATLMARSRHEAFPVGSAIEGRARLSPPSGPALPGLNDFAFDAYFNGIGAVGFFYGAPRAFVDDKNGGGANVATSLRTYLAVAREELGSRLRSTIGGDAGAIAAALVTGEKRAISRETVEAMRAAGLSHILAISGLHMVLAAGTFLVGVRTLLSLIPGFAEKRSIKKIAAGGALLMAFLYMLISGGAVSALRSWIMISIMLVAVFFDRVSISLRNVALAALVIIAWTPSATAGAGFQMSFAATLALVAGYARWRDHKLRQREKKGRRASFGAVPGFIVATTATSLIGGLATAIYAASYFHRLPAYGLLANVVAAPLVSILVMPFALFAMLLMPFGLERYPLMVMGQGLDWVIMVARYVAALDSEWVTGRIGAAGFFLIAMGGVLLCVLRTRLAFAGAGLVLLGGAAIALERLAERPSIVISEDGQLVGLLVEGAIATNRGRPPEFIFSQWQRALALDRHVPPTDLSARAASGYDAAPKPKEAVGGGGLNAMASAAEAVTALSAAKPGTFSCRKDEWCIGRSREGWAIVVIDAAELFPALCGRADLVVAATRRPLAACPSGRALVVTGDSLRRSGAIEIHADHGKPGASPQMRVVNSFRSTQRPWERHRRYDWRSGTFFSEQLPP</sequence>
<organism evidence="10 11">
    <name type="scientific">Sinorhizobium alkalisoli</name>
    <dbReference type="NCBI Taxonomy" id="1752398"/>
    <lineage>
        <taxon>Bacteria</taxon>
        <taxon>Pseudomonadati</taxon>
        <taxon>Pseudomonadota</taxon>
        <taxon>Alphaproteobacteria</taxon>
        <taxon>Hyphomicrobiales</taxon>
        <taxon>Rhizobiaceae</taxon>
        <taxon>Sinorhizobium/Ensifer group</taxon>
        <taxon>Sinorhizobium</taxon>
    </lineage>
</organism>
<evidence type="ECO:0000259" key="8">
    <source>
        <dbReference type="Pfam" id="PF03772"/>
    </source>
</evidence>
<feature type="domain" description="DUF4131" evidence="9">
    <location>
        <begin position="103"/>
        <end position="254"/>
    </location>
</feature>
<dbReference type="InterPro" id="IPR052159">
    <property type="entry name" value="Competence_DNA_uptake"/>
</dbReference>
<evidence type="ECO:0000313" key="11">
    <source>
        <dbReference type="Proteomes" id="UP000094342"/>
    </source>
</evidence>
<dbReference type="Pfam" id="PF03772">
    <property type="entry name" value="Competence"/>
    <property type="match status" value="1"/>
</dbReference>
<evidence type="ECO:0000256" key="7">
    <source>
        <dbReference type="SAM" id="Phobius"/>
    </source>
</evidence>
<dbReference type="OrthoDB" id="9790149at2"/>
<feature type="transmembrane region" description="Helical" evidence="7">
    <location>
        <begin position="562"/>
        <end position="582"/>
    </location>
</feature>
<feature type="transmembrane region" description="Helical" evidence="7">
    <location>
        <begin position="327"/>
        <end position="350"/>
    </location>
</feature>
<comment type="caution">
    <text evidence="10">The sequence shown here is derived from an EMBL/GenBank/DDBJ whole genome shotgun (WGS) entry which is preliminary data.</text>
</comment>
<proteinExistence type="predicted"/>